<evidence type="ECO:0000256" key="2">
    <source>
        <dbReference type="SAM" id="SignalP"/>
    </source>
</evidence>
<dbReference type="PANTHER" id="PTHR31492:SF14">
    <property type="entry name" value="M CELL-TYPE AGGLUTINATION PROTEIN MAM3-RELATED"/>
    <property type="match status" value="1"/>
</dbReference>
<dbReference type="GeneID" id="19273266"/>
<proteinExistence type="predicted"/>
<dbReference type="PANTHER" id="PTHR31492">
    <property type="entry name" value="M CELL-TYPE AGGLUTINATION PROTEIN MAM3-RELATED"/>
    <property type="match status" value="1"/>
</dbReference>
<accession>W3X411</accession>
<dbReference type="InterPro" id="IPR037524">
    <property type="entry name" value="PA14/GLEYA"/>
</dbReference>
<feature type="domain" description="PA14" evidence="3">
    <location>
        <begin position="226"/>
        <end position="379"/>
    </location>
</feature>
<dbReference type="InterPro" id="IPR051905">
    <property type="entry name" value="S_pombe_Mam3/Map4"/>
</dbReference>
<dbReference type="Pfam" id="PF10528">
    <property type="entry name" value="GLEYA"/>
    <property type="match status" value="1"/>
</dbReference>
<organism evidence="4 5">
    <name type="scientific">Pestalotiopsis fici (strain W106-1 / CGMCC3.15140)</name>
    <dbReference type="NCBI Taxonomy" id="1229662"/>
    <lineage>
        <taxon>Eukaryota</taxon>
        <taxon>Fungi</taxon>
        <taxon>Dikarya</taxon>
        <taxon>Ascomycota</taxon>
        <taxon>Pezizomycotina</taxon>
        <taxon>Sordariomycetes</taxon>
        <taxon>Xylariomycetidae</taxon>
        <taxon>Amphisphaeriales</taxon>
        <taxon>Sporocadaceae</taxon>
        <taxon>Pestalotiopsis</taxon>
    </lineage>
</organism>
<dbReference type="Proteomes" id="UP000030651">
    <property type="component" value="Unassembled WGS sequence"/>
</dbReference>
<feature type="chain" id="PRO_5004835743" description="PA14 domain-containing protein" evidence="2">
    <location>
        <begin position="20"/>
        <end position="404"/>
    </location>
</feature>
<dbReference type="SUPFAM" id="SSF56988">
    <property type="entry name" value="Anthrax protective antigen"/>
    <property type="match status" value="1"/>
</dbReference>
<evidence type="ECO:0000256" key="1">
    <source>
        <dbReference type="ARBA" id="ARBA00004241"/>
    </source>
</evidence>
<dbReference type="EMBL" id="KI912113">
    <property type="protein sequence ID" value="ETS80724.1"/>
    <property type="molecule type" value="Genomic_DNA"/>
</dbReference>
<protein>
    <recommendedName>
        <fullName evidence="3">PA14 domain-containing protein</fullName>
    </recommendedName>
</protein>
<dbReference type="PROSITE" id="PS51820">
    <property type="entry name" value="PA14"/>
    <property type="match status" value="1"/>
</dbReference>
<dbReference type="AlphaFoldDB" id="W3X411"/>
<dbReference type="eggNOG" id="ENOG502SQUM">
    <property type="taxonomic scope" value="Eukaryota"/>
</dbReference>
<dbReference type="InterPro" id="IPR018871">
    <property type="entry name" value="GLEYA_adhesin_domain"/>
</dbReference>
<dbReference type="OrthoDB" id="4388755at2759"/>
<reference evidence="5" key="1">
    <citation type="journal article" date="2015" name="BMC Genomics">
        <title>Genomic and transcriptomic analysis of the endophytic fungus Pestalotiopsis fici reveals its lifestyle and high potential for synthesis of natural products.</title>
        <authorList>
            <person name="Wang X."/>
            <person name="Zhang X."/>
            <person name="Liu L."/>
            <person name="Xiang M."/>
            <person name="Wang W."/>
            <person name="Sun X."/>
            <person name="Che Y."/>
            <person name="Guo L."/>
            <person name="Liu G."/>
            <person name="Guo L."/>
            <person name="Wang C."/>
            <person name="Yin W.B."/>
            <person name="Stadler M."/>
            <person name="Zhang X."/>
            <person name="Liu X."/>
        </authorList>
    </citation>
    <scope>NUCLEOTIDE SEQUENCE [LARGE SCALE GENOMIC DNA]</scope>
    <source>
        <strain evidence="5">W106-1 / CGMCC3.15140</strain>
    </source>
</reference>
<keyword evidence="5" id="KW-1185">Reference proteome</keyword>
<evidence type="ECO:0000259" key="3">
    <source>
        <dbReference type="PROSITE" id="PS51820"/>
    </source>
</evidence>
<sequence length="404" mass="41637">MHFRVATAFLAAAGVAVNATPVNLISQVECLVVNAVVKALATYSSATPFCSSYLSIPTITSTATATSTVFPTETTTTTTGTDTSTAPAVTVTETASETITTCILSAVQKRGQKTTTTTKSSTTSVSTSKSTALPSCVATFASAQISTACSCLSIPTPSTTVTSTVTVTPTATSIVQVAASATTTPTVTVTATSTSTEIVCPTPSSCDNQGLQWAEYYNSQGDNNDASYSNFYAEVYKTQTPNVQGVTSTIGGIDASGGVAISIYGSSSTFYSDYFALDHKGYLFAVATGTYKFSFAGVDDIAALWLGSTAYAGWTRANANLVVPFHQGYGPGSGSTTIDLVEGQYLPIRVLFGQGQGNAVFQLSVTAPDGTVFLDSSTENSPYIVQYSCDGTTAPAYTAWGTEA</sequence>
<dbReference type="OMA" id="VLAGPCK"/>
<dbReference type="GO" id="GO:0009986">
    <property type="term" value="C:cell surface"/>
    <property type="evidence" value="ECO:0007669"/>
    <property type="project" value="UniProtKB-SubCell"/>
</dbReference>
<keyword evidence="2" id="KW-0732">Signal</keyword>
<evidence type="ECO:0000313" key="4">
    <source>
        <dbReference type="EMBL" id="ETS80724.1"/>
    </source>
</evidence>
<dbReference type="KEGG" id="pfy:PFICI_08253"/>
<name>W3X411_PESFW</name>
<dbReference type="RefSeq" id="XP_007835025.1">
    <property type="nucleotide sequence ID" value="XM_007836834.1"/>
</dbReference>
<feature type="signal peptide" evidence="2">
    <location>
        <begin position="1"/>
        <end position="19"/>
    </location>
</feature>
<dbReference type="HOGENOM" id="CLU_030583_3_0_1"/>
<gene>
    <name evidence="4" type="ORF">PFICI_08253</name>
</gene>
<dbReference type="InParanoid" id="W3X411"/>
<dbReference type="STRING" id="1229662.W3X411"/>
<evidence type="ECO:0000313" key="5">
    <source>
        <dbReference type="Proteomes" id="UP000030651"/>
    </source>
</evidence>
<comment type="subcellular location">
    <subcellularLocation>
        <location evidence="1">Cell surface</location>
    </subcellularLocation>
</comment>
<dbReference type="Gene3D" id="2.60.120.1560">
    <property type="match status" value="1"/>
</dbReference>